<dbReference type="eggNOG" id="COG0349">
    <property type="taxonomic scope" value="Bacteria"/>
</dbReference>
<dbReference type="Gene3D" id="3.30.420.10">
    <property type="entry name" value="Ribonuclease H-like superfamily/Ribonuclease H"/>
    <property type="match status" value="1"/>
</dbReference>
<comment type="cofactor">
    <cofactor evidence="6">
        <name>a divalent metal cation</name>
        <dbReference type="ChEBI" id="CHEBI:60240"/>
    </cofactor>
</comment>
<keyword evidence="5 6" id="KW-0269">Exonuclease</keyword>
<proteinExistence type="inferred from homology"/>
<dbReference type="STRING" id="371731.Rsw2DRAFT_2324"/>
<dbReference type="Gene3D" id="1.10.150.80">
    <property type="entry name" value="HRDC domain"/>
    <property type="match status" value="1"/>
</dbReference>
<name>C8S2P6_9RHOB</name>
<evidence type="ECO:0000256" key="1">
    <source>
        <dbReference type="ARBA" id="ARBA00022490"/>
    </source>
</evidence>
<dbReference type="InterPro" id="IPR012337">
    <property type="entry name" value="RNaseH-like_sf"/>
</dbReference>
<evidence type="ECO:0000313" key="8">
    <source>
        <dbReference type="EMBL" id="EEW24722.1"/>
    </source>
</evidence>
<dbReference type="InterPro" id="IPR006292">
    <property type="entry name" value="RNase_D"/>
</dbReference>
<dbReference type="InterPro" id="IPR044876">
    <property type="entry name" value="HRDC_dom_sf"/>
</dbReference>
<dbReference type="Proteomes" id="UP000010121">
    <property type="component" value="Unassembled WGS sequence"/>
</dbReference>
<dbReference type="InterPro" id="IPR002121">
    <property type="entry name" value="HRDC_dom"/>
</dbReference>
<dbReference type="InterPro" id="IPR036397">
    <property type="entry name" value="RNaseH_sf"/>
</dbReference>
<dbReference type="GO" id="GO:0033890">
    <property type="term" value="F:ribonuclease D activity"/>
    <property type="evidence" value="ECO:0007669"/>
    <property type="project" value="UniProtKB-UniRule"/>
</dbReference>
<dbReference type="GO" id="GO:0008408">
    <property type="term" value="F:3'-5' exonuclease activity"/>
    <property type="evidence" value="ECO:0007669"/>
    <property type="project" value="InterPro"/>
</dbReference>
<evidence type="ECO:0000256" key="5">
    <source>
        <dbReference type="ARBA" id="ARBA00022839"/>
    </source>
</evidence>
<dbReference type="Pfam" id="PF00570">
    <property type="entry name" value="HRDC"/>
    <property type="match status" value="1"/>
</dbReference>
<dbReference type="EMBL" id="ACYY01000015">
    <property type="protein sequence ID" value="EEW24722.1"/>
    <property type="molecule type" value="Genomic_DNA"/>
</dbReference>
<keyword evidence="2 6" id="KW-0819">tRNA processing</keyword>
<dbReference type="PANTHER" id="PTHR47649">
    <property type="entry name" value="RIBONUCLEASE D"/>
    <property type="match status" value="1"/>
</dbReference>
<dbReference type="SUPFAM" id="SSF53098">
    <property type="entry name" value="Ribonuclease H-like"/>
    <property type="match status" value="1"/>
</dbReference>
<organism evidence="8 9">
    <name type="scientific">Rhodobacter ferrooxidans</name>
    <dbReference type="NCBI Taxonomy" id="371731"/>
    <lineage>
        <taxon>Bacteria</taxon>
        <taxon>Pseudomonadati</taxon>
        <taxon>Pseudomonadota</taxon>
        <taxon>Alphaproteobacteria</taxon>
        <taxon>Rhodobacterales</taxon>
        <taxon>Rhodobacter group</taxon>
        <taxon>Rhodobacter</taxon>
    </lineage>
</organism>
<comment type="similarity">
    <text evidence="6">Belongs to the RNase D family.</text>
</comment>
<comment type="subcellular location">
    <subcellularLocation>
        <location evidence="6">Cytoplasm</location>
    </subcellularLocation>
</comment>
<dbReference type="CDD" id="cd06142">
    <property type="entry name" value="RNaseD_exo"/>
    <property type="match status" value="1"/>
</dbReference>
<keyword evidence="1 6" id="KW-0963">Cytoplasm</keyword>
<keyword evidence="4 6" id="KW-0378">Hydrolase</keyword>
<dbReference type="InterPro" id="IPR002562">
    <property type="entry name" value="3'-5'_exonuclease_dom"/>
</dbReference>
<keyword evidence="3 6" id="KW-0540">Nuclease</keyword>
<gene>
    <name evidence="6" type="primary">rnd</name>
    <name evidence="8" type="ORF">Rsw2DRAFT_2324</name>
</gene>
<comment type="catalytic activity">
    <reaction evidence="6">
        <text>Exonucleolytic cleavage that removes extra residues from the 3'-terminus of tRNA to produce 5'-mononucleotides.</text>
        <dbReference type="EC" id="3.1.13.5"/>
    </reaction>
</comment>
<comment type="caution">
    <text evidence="8">The sequence shown here is derived from an EMBL/GenBank/DDBJ whole genome shotgun (WGS) entry which is preliminary data.</text>
</comment>
<protein>
    <recommendedName>
        <fullName evidence="6">Ribonuclease D</fullName>
        <shortName evidence="6">RNase D</shortName>
        <ecNumber evidence="6">3.1.13.5</ecNumber>
    </recommendedName>
</protein>
<dbReference type="SUPFAM" id="SSF47819">
    <property type="entry name" value="HRDC-like"/>
    <property type="match status" value="2"/>
</dbReference>
<dbReference type="GO" id="GO:0042780">
    <property type="term" value="P:tRNA 3'-end processing"/>
    <property type="evidence" value="ECO:0007669"/>
    <property type="project" value="UniProtKB-UniRule"/>
</dbReference>
<comment type="function">
    <text evidence="6">Exonuclease involved in the 3' processing of various precursor tRNAs. Initiates hydrolysis at the 3'-terminus of an RNA molecule and releases 5'-mononucleotides.</text>
</comment>
<feature type="domain" description="HRDC" evidence="7">
    <location>
        <begin position="212"/>
        <end position="293"/>
    </location>
</feature>
<dbReference type="GO" id="GO:0000166">
    <property type="term" value="F:nucleotide binding"/>
    <property type="evidence" value="ECO:0007669"/>
    <property type="project" value="InterPro"/>
</dbReference>
<evidence type="ECO:0000256" key="3">
    <source>
        <dbReference type="ARBA" id="ARBA00022722"/>
    </source>
</evidence>
<evidence type="ECO:0000256" key="2">
    <source>
        <dbReference type="ARBA" id="ARBA00022694"/>
    </source>
</evidence>
<reference evidence="8 9" key="1">
    <citation type="submission" date="2009-08" db="EMBL/GenBank/DDBJ databases">
        <title>The draft genome of Rhodobacter sp. SW2.</title>
        <authorList>
            <consortium name="US DOE Joint Genome Institute (JGI-PGF)"/>
            <person name="Lucas S."/>
            <person name="Copeland A."/>
            <person name="Lapidus A."/>
            <person name="Glavina del Rio T."/>
            <person name="Tice H."/>
            <person name="Bruce D."/>
            <person name="Goodwin L."/>
            <person name="Pitluck S."/>
            <person name="Larimer F."/>
            <person name="Land M.L."/>
            <person name="Hauser L."/>
            <person name="Emerson D."/>
        </authorList>
    </citation>
    <scope>NUCLEOTIDE SEQUENCE [LARGE SCALE GENOMIC DNA]</scope>
    <source>
        <strain evidence="8 9">SW2</strain>
    </source>
</reference>
<dbReference type="GO" id="GO:0005737">
    <property type="term" value="C:cytoplasm"/>
    <property type="evidence" value="ECO:0007669"/>
    <property type="project" value="UniProtKB-SubCell"/>
</dbReference>
<dbReference type="InterPro" id="IPR051086">
    <property type="entry name" value="RNase_D-like"/>
</dbReference>
<sequence length="385" mass="43016">MQTITTTTDLADFCEAAKREPYVTIDTEFLRERTYWSKLCLIQMALPGKTGRAVLVDPIEGPEMSLEPLYDLFRHQATVKVFHAARQDLEIFFVEGNSFPEPLFDTQVAAMVCGYGEQVGYETLVKKIAKENLDKTSRFTDWSRRPLSEAQSDYALADVTHLRVVYESLAAQIAKSGRQKWVEEELSILTDPATYTTHPEEAWQRVKTRTTSGRFLAVVKELARFREDYAQRNNVPRSRVLKDDALLELASTRPTNAEELGRSRLLMREGRRGDIADGILAAVKAGLETRPEDCPKPDLSRDQLQVNPALADLLRVLLKAKSESLGVAARLIASAADLDAIAAGVRDLPTLHGWRLEAFGNDALRLCRGEIALSAKGNEVRVVTL</sequence>
<keyword evidence="9" id="KW-1185">Reference proteome</keyword>
<dbReference type="Pfam" id="PF01612">
    <property type="entry name" value="DNA_pol_A_exo1"/>
    <property type="match status" value="1"/>
</dbReference>
<evidence type="ECO:0000256" key="4">
    <source>
        <dbReference type="ARBA" id="ARBA00022801"/>
    </source>
</evidence>
<dbReference type="AlphaFoldDB" id="C8S2P6"/>
<dbReference type="InterPro" id="IPR010997">
    <property type="entry name" value="HRDC-like_sf"/>
</dbReference>
<evidence type="ECO:0000256" key="6">
    <source>
        <dbReference type="HAMAP-Rule" id="MF_01899"/>
    </source>
</evidence>
<evidence type="ECO:0000313" key="9">
    <source>
        <dbReference type="Proteomes" id="UP000010121"/>
    </source>
</evidence>
<dbReference type="EC" id="3.1.13.5" evidence="6"/>
<dbReference type="GO" id="GO:0003676">
    <property type="term" value="F:nucleic acid binding"/>
    <property type="evidence" value="ECO:0007669"/>
    <property type="project" value="InterPro"/>
</dbReference>
<dbReference type="OrthoDB" id="9800549at2"/>
<dbReference type="SMART" id="SM00474">
    <property type="entry name" value="35EXOc"/>
    <property type="match status" value="1"/>
</dbReference>
<dbReference type="HAMAP" id="MF_01899">
    <property type="entry name" value="RNase_D"/>
    <property type="match status" value="1"/>
</dbReference>
<dbReference type="PANTHER" id="PTHR47649:SF1">
    <property type="entry name" value="RIBONUCLEASE D"/>
    <property type="match status" value="1"/>
</dbReference>
<evidence type="ECO:0000259" key="7">
    <source>
        <dbReference type="PROSITE" id="PS50967"/>
    </source>
</evidence>
<dbReference type="NCBIfam" id="TIGR01388">
    <property type="entry name" value="rnd"/>
    <property type="match status" value="1"/>
</dbReference>
<accession>C8S2P6</accession>
<dbReference type="PROSITE" id="PS50967">
    <property type="entry name" value="HRDC"/>
    <property type="match status" value="1"/>
</dbReference>
<dbReference type="RefSeq" id="WP_008031161.1">
    <property type="nucleotide sequence ID" value="NZ_ACYY01000015.1"/>
</dbReference>